<reference evidence="1 2" key="1">
    <citation type="journal article" date="2017" name="Front. Genet.">
        <title>Draft sequencing of the heterozygous diploid genome of Satsuma (Citrus unshiu Marc.) using a hybrid assembly approach.</title>
        <authorList>
            <person name="Shimizu T."/>
            <person name="Tanizawa Y."/>
            <person name="Mochizuki T."/>
            <person name="Nagasaki H."/>
            <person name="Yoshioka T."/>
            <person name="Toyoda A."/>
            <person name="Fujiyama A."/>
            <person name="Kaminuma E."/>
            <person name="Nakamura Y."/>
        </authorList>
    </citation>
    <scope>NUCLEOTIDE SEQUENCE [LARGE SCALE GENOMIC DNA]</scope>
    <source>
        <strain evidence="2">cv. Miyagawa wase</strain>
    </source>
</reference>
<sequence>MEERMGKIFEVIKYKDLDDYLSSKKNKDVIDGKCSPIEPKSPAMIRAEKVQSNLELQFPSFAKSMIRAEKVLPLCQSCWLLVDSLVDIKELEF</sequence>
<keyword evidence="2" id="KW-1185">Reference proteome</keyword>
<proteinExistence type="predicted"/>
<evidence type="ECO:0000313" key="1">
    <source>
        <dbReference type="EMBL" id="GAY55137.1"/>
    </source>
</evidence>
<gene>
    <name evidence="1" type="ORF">CUMW_162100</name>
</gene>
<name>A0A2H5PRZ9_CITUN</name>
<organism evidence="1 2">
    <name type="scientific">Citrus unshiu</name>
    <name type="common">Satsuma mandarin</name>
    <name type="synonym">Citrus nobilis var. unshiu</name>
    <dbReference type="NCBI Taxonomy" id="55188"/>
    <lineage>
        <taxon>Eukaryota</taxon>
        <taxon>Viridiplantae</taxon>
        <taxon>Streptophyta</taxon>
        <taxon>Embryophyta</taxon>
        <taxon>Tracheophyta</taxon>
        <taxon>Spermatophyta</taxon>
        <taxon>Magnoliopsida</taxon>
        <taxon>eudicotyledons</taxon>
        <taxon>Gunneridae</taxon>
        <taxon>Pentapetalae</taxon>
        <taxon>rosids</taxon>
        <taxon>malvids</taxon>
        <taxon>Sapindales</taxon>
        <taxon>Rutaceae</taxon>
        <taxon>Aurantioideae</taxon>
        <taxon>Citrus</taxon>
    </lineage>
</organism>
<dbReference type="AlphaFoldDB" id="A0A2H5PRZ9"/>
<dbReference type="Proteomes" id="UP000236630">
    <property type="component" value="Unassembled WGS sequence"/>
</dbReference>
<comment type="caution">
    <text evidence="1">The sequence shown here is derived from an EMBL/GenBank/DDBJ whole genome shotgun (WGS) entry which is preliminary data.</text>
</comment>
<accession>A0A2H5PRZ9</accession>
<dbReference type="EMBL" id="BDQV01000114">
    <property type="protein sequence ID" value="GAY55137.1"/>
    <property type="molecule type" value="Genomic_DNA"/>
</dbReference>
<evidence type="ECO:0000313" key="2">
    <source>
        <dbReference type="Proteomes" id="UP000236630"/>
    </source>
</evidence>
<protein>
    <submittedName>
        <fullName evidence="1">Uncharacterized protein</fullName>
    </submittedName>
</protein>